<dbReference type="EMBL" id="FPIZ01000003">
    <property type="protein sequence ID" value="SFW35173.1"/>
    <property type="molecule type" value="Genomic_DNA"/>
</dbReference>
<keyword evidence="5" id="KW-1185">Reference proteome</keyword>
<protein>
    <recommendedName>
        <fullName evidence="6">Zinc-finger</fullName>
    </recommendedName>
</protein>
<reference evidence="2 4" key="1">
    <citation type="submission" date="2016-11" db="EMBL/GenBank/DDBJ databases">
        <authorList>
            <person name="Jaros S."/>
            <person name="Januszkiewicz K."/>
            <person name="Wedrychowicz H."/>
        </authorList>
    </citation>
    <scope>NUCLEOTIDE SEQUENCE [LARGE SCALE GENOMIC DNA]</scope>
    <source>
        <strain evidence="2 4">DSM 784</strain>
    </source>
</reference>
<evidence type="ECO:0000313" key="3">
    <source>
        <dbReference type="EMBL" id="WQG91183.1"/>
    </source>
</evidence>
<dbReference type="Proteomes" id="UP001326715">
    <property type="component" value="Chromosome"/>
</dbReference>
<keyword evidence="1" id="KW-1133">Transmembrane helix</keyword>
<dbReference type="OrthoDB" id="681076at2"/>
<evidence type="ECO:0000313" key="2">
    <source>
        <dbReference type="EMBL" id="SFW35173.1"/>
    </source>
</evidence>
<dbReference type="RefSeq" id="WP_072358180.1">
    <property type="nucleotide sequence ID" value="NZ_CP139972.1"/>
</dbReference>
<reference evidence="3 5" key="2">
    <citation type="submission" date="2023-11" db="EMBL/GenBank/DDBJ databases">
        <title>MicrobeMod: A computational toolkit for identifying prokaryotic methylation and restriction-modification with nanopore sequencing.</title>
        <authorList>
            <person name="Crits-Christoph A."/>
            <person name="Kang S.C."/>
            <person name="Lee H."/>
            <person name="Ostrov N."/>
        </authorList>
    </citation>
    <scope>NUCLEOTIDE SEQUENCE [LARGE SCALE GENOMIC DNA]</scope>
    <source>
        <strain evidence="3 5">ATCC 23090</strain>
    </source>
</reference>
<proteinExistence type="predicted"/>
<dbReference type="STRING" id="1004.SAMN05661012_01343"/>
<name>A0A1K1NIT2_9BACT</name>
<sequence length="143" mass="15751">MRTGHLTHEEMQDWVMSDGQGADEIGAHLSHCTACQEELAAYKLMLPMLETMPAAAFDFDVAEMVLANLPERQVGVSVGMVMVYLMVGAGVLAGLGALYVMTRYLAFNLVAGIGAIMIISVLGFQIREMVKQYQRQLRLLEHC</sequence>
<dbReference type="Proteomes" id="UP000183788">
    <property type="component" value="Unassembled WGS sequence"/>
</dbReference>
<dbReference type="AlphaFoldDB" id="A0A1K1NIT2"/>
<feature type="transmembrane region" description="Helical" evidence="1">
    <location>
        <begin position="105"/>
        <end position="126"/>
    </location>
</feature>
<evidence type="ECO:0008006" key="6">
    <source>
        <dbReference type="Google" id="ProtNLM"/>
    </source>
</evidence>
<keyword evidence="1" id="KW-0472">Membrane</keyword>
<evidence type="ECO:0000313" key="5">
    <source>
        <dbReference type="Proteomes" id="UP001326715"/>
    </source>
</evidence>
<accession>A0A1K1NIT2</accession>
<gene>
    <name evidence="2" type="ORF">SAMN05661012_01343</name>
    <name evidence="3" type="ORF">SR876_06710</name>
</gene>
<keyword evidence="1" id="KW-0812">Transmembrane</keyword>
<evidence type="ECO:0000313" key="4">
    <source>
        <dbReference type="Proteomes" id="UP000183788"/>
    </source>
</evidence>
<feature type="transmembrane region" description="Helical" evidence="1">
    <location>
        <begin position="74"/>
        <end position="99"/>
    </location>
</feature>
<organism evidence="2 4">
    <name type="scientific">Chitinophaga sancti</name>
    <dbReference type="NCBI Taxonomy" id="1004"/>
    <lineage>
        <taxon>Bacteria</taxon>
        <taxon>Pseudomonadati</taxon>
        <taxon>Bacteroidota</taxon>
        <taxon>Chitinophagia</taxon>
        <taxon>Chitinophagales</taxon>
        <taxon>Chitinophagaceae</taxon>
        <taxon>Chitinophaga</taxon>
    </lineage>
</organism>
<evidence type="ECO:0000256" key="1">
    <source>
        <dbReference type="SAM" id="Phobius"/>
    </source>
</evidence>
<dbReference type="EMBL" id="CP140154">
    <property type="protein sequence ID" value="WQG91183.1"/>
    <property type="molecule type" value="Genomic_DNA"/>
</dbReference>